<feature type="compositionally biased region" description="Polar residues" evidence="1">
    <location>
        <begin position="27"/>
        <end position="37"/>
    </location>
</feature>
<comment type="caution">
    <text evidence="2">The sequence shown here is derived from an EMBL/GenBank/DDBJ whole genome shotgun (WGS) entry which is preliminary data.</text>
</comment>
<evidence type="ECO:0000256" key="1">
    <source>
        <dbReference type="SAM" id="MobiDB-lite"/>
    </source>
</evidence>
<feature type="compositionally biased region" description="Basic and acidic residues" evidence="1">
    <location>
        <begin position="41"/>
        <end position="50"/>
    </location>
</feature>
<dbReference type="EMBL" id="JAQJAE010000004">
    <property type="protein sequence ID" value="KAJ5598863.1"/>
    <property type="molecule type" value="Genomic_DNA"/>
</dbReference>
<dbReference type="GeneID" id="81590243"/>
<reference evidence="2" key="1">
    <citation type="journal article" date="2023" name="IMA Fungus">
        <title>Comparative genomic study of the Penicillium genus elucidates a diverse pangenome and 15 lateral gene transfer events.</title>
        <authorList>
            <person name="Petersen C."/>
            <person name="Sorensen T."/>
            <person name="Nielsen M.R."/>
            <person name="Sondergaard T.E."/>
            <person name="Sorensen J.L."/>
            <person name="Fitzpatrick D.A."/>
            <person name="Frisvad J.C."/>
            <person name="Nielsen K.L."/>
        </authorList>
    </citation>
    <scope>NUCLEOTIDE SEQUENCE</scope>
    <source>
        <strain evidence="2">IBT 12815</strain>
    </source>
</reference>
<accession>A0AAD6H250</accession>
<name>A0AAD6H250_9EURO</name>
<sequence>MRLHQDDHLPRKVVAVVDRTANINNAAEALSMNTSRSPRVKYNETRDGKEKKNKRKQGDYGSYRPS</sequence>
<keyword evidence="3" id="KW-1185">Reference proteome</keyword>
<proteinExistence type="predicted"/>
<dbReference type="AlphaFoldDB" id="A0AAD6H250"/>
<protein>
    <submittedName>
        <fullName evidence="2">Uncharacterized protein</fullName>
    </submittedName>
</protein>
<organism evidence="2 3">
    <name type="scientific">Penicillium hordei</name>
    <dbReference type="NCBI Taxonomy" id="40994"/>
    <lineage>
        <taxon>Eukaryota</taxon>
        <taxon>Fungi</taxon>
        <taxon>Dikarya</taxon>
        <taxon>Ascomycota</taxon>
        <taxon>Pezizomycotina</taxon>
        <taxon>Eurotiomycetes</taxon>
        <taxon>Eurotiomycetidae</taxon>
        <taxon>Eurotiales</taxon>
        <taxon>Aspergillaceae</taxon>
        <taxon>Penicillium</taxon>
    </lineage>
</organism>
<gene>
    <name evidence="2" type="ORF">N7537_008947</name>
</gene>
<evidence type="ECO:0000313" key="3">
    <source>
        <dbReference type="Proteomes" id="UP001213799"/>
    </source>
</evidence>
<dbReference type="Proteomes" id="UP001213799">
    <property type="component" value="Unassembled WGS sequence"/>
</dbReference>
<dbReference type="RefSeq" id="XP_056752077.1">
    <property type="nucleotide sequence ID" value="XM_056900001.1"/>
</dbReference>
<evidence type="ECO:0000313" key="2">
    <source>
        <dbReference type="EMBL" id="KAJ5598863.1"/>
    </source>
</evidence>
<reference evidence="2" key="2">
    <citation type="submission" date="2023-01" db="EMBL/GenBank/DDBJ databases">
        <authorList>
            <person name="Petersen C."/>
        </authorList>
    </citation>
    <scope>NUCLEOTIDE SEQUENCE</scope>
    <source>
        <strain evidence="2">IBT 12815</strain>
    </source>
</reference>
<feature type="region of interest" description="Disordered" evidence="1">
    <location>
        <begin position="27"/>
        <end position="66"/>
    </location>
</feature>